<evidence type="ECO:0000259" key="7">
    <source>
        <dbReference type="PROSITE" id="PS51755"/>
    </source>
</evidence>
<evidence type="ECO:0000256" key="4">
    <source>
        <dbReference type="PROSITE-ProRule" id="PRU00169"/>
    </source>
</evidence>
<dbReference type="SUPFAM" id="SSF46894">
    <property type="entry name" value="C-terminal effector domain of the bipartite response regulators"/>
    <property type="match status" value="1"/>
</dbReference>
<evidence type="ECO:0000256" key="5">
    <source>
        <dbReference type="PROSITE-ProRule" id="PRU01091"/>
    </source>
</evidence>
<sequence length="239" mass="25731">MKTGILSSSADCVALLRQLLAGRDCAVYAGAEGLAMAREDGVGLLVVDLDALAPHAAEAGAALRAFRTRRDGDEPAAPAVLLLAAPAQKELLQELRAAGADDYLVKPIRRNELALRLALLLRAADPQAGAARLVQAGTFVFDLDRMRVTSTERPALDVALTQKEAELARLLLAHAGRPLSRAFIQERIWGAEPELPTRTIDTHVSRVRTKLGLKPEHGYRLATVYGYGYQLERLGPAAQ</sequence>
<evidence type="ECO:0000313" key="9">
    <source>
        <dbReference type="Proteomes" id="UP000197596"/>
    </source>
</evidence>
<dbReference type="GO" id="GO:0032993">
    <property type="term" value="C:protein-DNA complex"/>
    <property type="evidence" value="ECO:0007669"/>
    <property type="project" value="TreeGrafter"/>
</dbReference>
<organism evidence="8 9">
    <name type="scientific">Herbaspirillum robiniae</name>
    <dbReference type="NCBI Taxonomy" id="2014887"/>
    <lineage>
        <taxon>Bacteria</taxon>
        <taxon>Pseudomonadati</taxon>
        <taxon>Pseudomonadota</taxon>
        <taxon>Betaproteobacteria</taxon>
        <taxon>Burkholderiales</taxon>
        <taxon>Oxalobacteraceae</taxon>
        <taxon>Herbaspirillum</taxon>
    </lineage>
</organism>
<dbReference type="InterPro" id="IPR011006">
    <property type="entry name" value="CheY-like_superfamily"/>
</dbReference>
<evidence type="ECO:0000259" key="6">
    <source>
        <dbReference type="PROSITE" id="PS50110"/>
    </source>
</evidence>
<dbReference type="InterPro" id="IPR039420">
    <property type="entry name" value="WalR-like"/>
</dbReference>
<accession>A0A246WNL5</accession>
<dbReference type="Pfam" id="PF00486">
    <property type="entry name" value="Trans_reg_C"/>
    <property type="match status" value="1"/>
</dbReference>
<dbReference type="InterPro" id="IPR016032">
    <property type="entry name" value="Sig_transdc_resp-reg_C-effctor"/>
</dbReference>
<dbReference type="SUPFAM" id="SSF52172">
    <property type="entry name" value="CheY-like"/>
    <property type="match status" value="1"/>
</dbReference>
<feature type="domain" description="OmpR/PhoB-type" evidence="7">
    <location>
        <begin position="131"/>
        <end position="233"/>
    </location>
</feature>
<protein>
    <submittedName>
        <fullName evidence="8">Transcriptional regulator</fullName>
    </submittedName>
</protein>
<dbReference type="PANTHER" id="PTHR48111">
    <property type="entry name" value="REGULATOR OF RPOS"/>
    <property type="match status" value="1"/>
</dbReference>
<dbReference type="Proteomes" id="UP000197596">
    <property type="component" value="Unassembled WGS sequence"/>
</dbReference>
<evidence type="ECO:0000256" key="1">
    <source>
        <dbReference type="ARBA" id="ARBA00022553"/>
    </source>
</evidence>
<dbReference type="SMART" id="SM00862">
    <property type="entry name" value="Trans_reg_C"/>
    <property type="match status" value="1"/>
</dbReference>
<keyword evidence="2" id="KW-0902">Two-component regulatory system</keyword>
<feature type="DNA-binding region" description="OmpR/PhoB-type" evidence="5">
    <location>
        <begin position="131"/>
        <end position="233"/>
    </location>
</feature>
<dbReference type="AlphaFoldDB" id="A0A246WNL5"/>
<dbReference type="InterPro" id="IPR001789">
    <property type="entry name" value="Sig_transdc_resp-reg_receiver"/>
</dbReference>
<dbReference type="Gene3D" id="1.10.10.10">
    <property type="entry name" value="Winged helix-like DNA-binding domain superfamily/Winged helix DNA-binding domain"/>
    <property type="match status" value="1"/>
</dbReference>
<feature type="modified residue" description="4-aspartylphosphate" evidence="4">
    <location>
        <position position="48"/>
    </location>
</feature>
<dbReference type="PROSITE" id="PS50110">
    <property type="entry name" value="RESPONSE_REGULATORY"/>
    <property type="match status" value="1"/>
</dbReference>
<dbReference type="PANTHER" id="PTHR48111:SF40">
    <property type="entry name" value="PHOSPHATE REGULON TRANSCRIPTIONAL REGULATORY PROTEIN PHOB"/>
    <property type="match status" value="1"/>
</dbReference>
<gene>
    <name evidence="8" type="ORF">CEJ42_17915</name>
</gene>
<dbReference type="EMBL" id="NJGU01000009">
    <property type="protein sequence ID" value="OWY27950.1"/>
    <property type="molecule type" value="Genomic_DNA"/>
</dbReference>
<dbReference type="CDD" id="cd00383">
    <property type="entry name" value="trans_reg_C"/>
    <property type="match status" value="1"/>
</dbReference>
<dbReference type="GO" id="GO:0000156">
    <property type="term" value="F:phosphorelay response regulator activity"/>
    <property type="evidence" value="ECO:0007669"/>
    <property type="project" value="TreeGrafter"/>
</dbReference>
<comment type="caution">
    <text evidence="8">The sequence shown here is derived from an EMBL/GenBank/DDBJ whole genome shotgun (WGS) entry which is preliminary data.</text>
</comment>
<evidence type="ECO:0000313" key="8">
    <source>
        <dbReference type="EMBL" id="OWY27950.1"/>
    </source>
</evidence>
<dbReference type="PROSITE" id="PS51755">
    <property type="entry name" value="OMPR_PHOB"/>
    <property type="match status" value="1"/>
</dbReference>
<reference evidence="8 9" key="1">
    <citation type="submission" date="2017-06" db="EMBL/GenBank/DDBJ databases">
        <title>Herbaspirillum phytohormonus sp. nov., isolated from the root nodule of Robinia pseudoacacia in lead-zinc mine.</title>
        <authorList>
            <person name="Fan M."/>
            <person name="Lin Y."/>
        </authorList>
    </citation>
    <scope>NUCLEOTIDE SEQUENCE [LARGE SCALE GENOMIC DNA]</scope>
    <source>
        <strain evidence="8 9">HZ10</strain>
    </source>
</reference>
<evidence type="ECO:0000256" key="2">
    <source>
        <dbReference type="ARBA" id="ARBA00023012"/>
    </source>
</evidence>
<dbReference type="RefSeq" id="WP_088752008.1">
    <property type="nucleotide sequence ID" value="NZ_NJGU01000009.1"/>
</dbReference>
<dbReference type="Gene3D" id="3.40.50.2300">
    <property type="match status" value="1"/>
</dbReference>
<name>A0A246WNL5_9BURK</name>
<dbReference type="GO" id="GO:0000976">
    <property type="term" value="F:transcription cis-regulatory region binding"/>
    <property type="evidence" value="ECO:0007669"/>
    <property type="project" value="TreeGrafter"/>
</dbReference>
<feature type="domain" description="Response regulatory" evidence="6">
    <location>
        <begin position="2"/>
        <end position="121"/>
    </location>
</feature>
<dbReference type="GO" id="GO:0006355">
    <property type="term" value="P:regulation of DNA-templated transcription"/>
    <property type="evidence" value="ECO:0007669"/>
    <property type="project" value="InterPro"/>
</dbReference>
<dbReference type="InterPro" id="IPR036388">
    <property type="entry name" value="WH-like_DNA-bd_sf"/>
</dbReference>
<keyword evidence="1 4" id="KW-0597">Phosphoprotein</keyword>
<proteinExistence type="predicted"/>
<dbReference type="GO" id="GO:0005829">
    <property type="term" value="C:cytosol"/>
    <property type="evidence" value="ECO:0007669"/>
    <property type="project" value="TreeGrafter"/>
</dbReference>
<keyword evidence="3 5" id="KW-0238">DNA-binding</keyword>
<dbReference type="InterPro" id="IPR001867">
    <property type="entry name" value="OmpR/PhoB-type_DNA-bd"/>
</dbReference>
<evidence type="ECO:0000256" key="3">
    <source>
        <dbReference type="ARBA" id="ARBA00023125"/>
    </source>
</evidence>